<dbReference type="Proteomes" id="UP001234787">
    <property type="component" value="Unassembled WGS sequence"/>
</dbReference>
<evidence type="ECO:0000313" key="1">
    <source>
        <dbReference type="EMBL" id="GLJ58799.1"/>
    </source>
</evidence>
<name>A0AAD3NV66_CRYJA</name>
<evidence type="ECO:0000313" key="3">
    <source>
        <dbReference type="Proteomes" id="UP001234787"/>
    </source>
</evidence>
<dbReference type="AlphaFoldDB" id="A0AAD3NV66"/>
<evidence type="ECO:0000313" key="2">
    <source>
        <dbReference type="EMBL" id="GLJ58845.1"/>
    </source>
</evidence>
<dbReference type="EMBL" id="BSEH01000545">
    <property type="protein sequence ID" value="GLJ58799.1"/>
    <property type="molecule type" value="Genomic_DNA"/>
</dbReference>
<protein>
    <submittedName>
        <fullName evidence="1">Uncharacterized protein</fullName>
    </submittedName>
</protein>
<reference evidence="1" key="1">
    <citation type="submission" date="2022-12" db="EMBL/GenBank/DDBJ databases">
        <title>Chromosome-Level Genome Assembly of Japanese Cedar (Cryptomeriajaponica D. Don).</title>
        <authorList>
            <person name="Fujino T."/>
            <person name="Yamaguchi K."/>
            <person name="Yokoyama T."/>
            <person name="Hamanaka T."/>
            <person name="Harazono Y."/>
            <person name="Kamada H."/>
            <person name="Kobayashi W."/>
            <person name="Ujino-Ihara T."/>
            <person name="Uchiyama K."/>
            <person name="Matsumoto A."/>
            <person name="Izuno A."/>
            <person name="Tsumura Y."/>
            <person name="Toyoda A."/>
            <person name="Shigenobu S."/>
            <person name="Moriguchi Y."/>
            <person name="Ueno S."/>
            <person name="Kasahara M."/>
        </authorList>
    </citation>
    <scope>NUCLEOTIDE SEQUENCE</scope>
</reference>
<sequence>MCWDPKAVVDIRVLKSSFQAIHCHSSGFYLLPALGDFNSVLLVEEKVGGKAVHANAVQDLANCIDAAELVDLKHKKGC</sequence>
<proteinExistence type="predicted"/>
<comment type="caution">
    <text evidence="1">The sequence shown here is derived from an EMBL/GenBank/DDBJ whole genome shotgun (WGS) entry which is preliminary data.</text>
</comment>
<accession>A0AAD3NV66</accession>
<gene>
    <name evidence="1" type="ORF">SUGI_1478260</name>
    <name evidence="2" type="ORF">SUGI_1480300</name>
</gene>
<dbReference type="EMBL" id="BSEH01000569">
    <property type="protein sequence ID" value="GLJ58845.1"/>
    <property type="molecule type" value="Genomic_DNA"/>
</dbReference>
<organism evidence="1 3">
    <name type="scientific">Cryptomeria japonica</name>
    <name type="common">Japanese cedar</name>
    <name type="synonym">Cupressus japonica</name>
    <dbReference type="NCBI Taxonomy" id="3369"/>
    <lineage>
        <taxon>Eukaryota</taxon>
        <taxon>Viridiplantae</taxon>
        <taxon>Streptophyta</taxon>
        <taxon>Embryophyta</taxon>
        <taxon>Tracheophyta</taxon>
        <taxon>Spermatophyta</taxon>
        <taxon>Pinopsida</taxon>
        <taxon>Pinidae</taxon>
        <taxon>Conifers II</taxon>
        <taxon>Cupressales</taxon>
        <taxon>Cupressaceae</taxon>
        <taxon>Cryptomeria</taxon>
    </lineage>
</organism>
<keyword evidence="3" id="KW-1185">Reference proteome</keyword>